<keyword evidence="2 3" id="KW-1133">Transmembrane helix</keyword>
<name>A0ABX8RC18_9CLOT</name>
<dbReference type="PANTHER" id="PTHR37815:SF3">
    <property type="entry name" value="UPF0397 PROTEIN SPR0429"/>
    <property type="match status" value="1"/>
</dbReference>
<dbReference type="Pfam" id="PF07155">
    <property type="entry name" value="ECF-ribofla_trS"/>
    <property type="match status" value="1"/>
</dbReference>
<protein>
    <submittedName>
        <fullName evidence="4">ECF transporter S component</fullName>
    </submittedName>
</protein>
<dbReference type="EMBL" id="CP078093">
    <property type="protein sequence ID" value="QXM06598.1"/>
    <property type="molecule type" value="Genomic_DNA"/>
</dbReference>
<evidence type="ECO:0000313" key="4">
    <source>
        <dbReference type="EMBL" id="QXM06598.1"/>
    </source>
</evidence>
<keyword evidence="3" id="KW-0472">Membrane</keyword>
<evidence type="ECO:0000256" key="2">
    <source>
        <dbReference type="ARBA" id="ARBA00022989"/>
    </source>
</evidence>
<accession>A0ABX8RC18</accession>
<dbReference type="InterPro" id="IPR009825">
    <property type="entry name" value="ECF_substrate-spec-like"/>
</dbReference>
<proteinExistence type="predicted"/>
<organism evidence="4 5">
    <name type="scientific">Crassaminicella indica</name>
    <dbReference type="NCBI Taxonomy" id="2855394"/>
    <lineage>
        <taxon>Bacteria</taxon>
        <taxon>Bacillati</taxon>
        <taxon>Bacillota</taxon>
        <taxon>Clostridia</taxon>
        <taxon>Eubacteriales</taxon>
        <taxon>Clostridiaceae</taxon>
        <taxon>Crassaminicella</taxon>
    </lineage>
</organism>
<reference evidence="4" key="1">
    <citation type="submission" date="2021-07" db="EMBL/GenBank/DDBJ databases">
        <title>Complete genome sequence of Crassaminicella sp. 143-21, isolated from a deep-sea hydrothermal vent.</title>
        <authorList>
            <person name="Li X."/>
        </authorList>
    </citation>
    <scope>NUCLEOTIDE SEQUENCE</scope>
    <source>
        <strain evidence="4">143-21</strain>
    </source>
</reference>
<feature type="transmembrane region" description="Helical" evidence="3">
    <location>
        <begin position="72"/>
        <end position="94"/>
    </location>
</feature>
<gene>
    <name evidence="4" type="ORF">KVH43_02280</name>
</gene>
<evidence type="ECO:0000313" key="5">
    <source>
        <dbReference type="Proteomes" id="UP000886818"/>
    </source>
</evidence>
<evidence type="ECO:0000256" key="3">
    <source>
        <dbReference type="SAM" id="Phobius"/>
    </source>
</evidence>
<feature type="transmembrane region" description="Helical" evidence="3">
    <location>
        <begin position="106"/>
        <end position="125"/>
    </location>
</feature>
<feature type="transmembrane region" description="Helical" evidence="3">
    <location>
        <begin position="137"/>
        <end position="159"/>
    </location>
</feature>
<keyword evidence="5" id="KW-1185">Reference proteome</keyword>
<dbReference type="Proteomes" id="UP000886818">
    <property type="component" value="Chromosome"/>
</dbReference>
<sequence length="177" mass="19240">MKNNTWTTRRMVLLGLFIAVNMTATYIHIPVGPSMMHLGTTTLFITALILNPIDSAIAAGGGMFLFDIFGGYFSYAPFTLVIKGLMAYVVAKIVQQKSYNGTNIKINFLGYIIGGIISLVGYYLTNVYFSGNFIAPIAKIPGSLLTTSVGLLIALPLGIQVKKAFIKVEKQAYNVNE</sequence>
<keyword evidence="1 3" id="KW-0812">Transmembrane</keyword>
<feature type="transmembrane region" description="Helical" evidence="3">
    <location>
        <begin position="12"/>
        <end position="31"/>
    </location>
</feature>
<dbReference type="RefSeq" id="WP_218283294.1">
    <property type="nucleotide sequence ID" value="NZ_CP078093.1"/>
</dbReference>
<dbReference type="PANTHER" id="PTHR37815">
    <property type="entry name" value="UPF0397 PROTEIN BC_2624-RELATED"/>
    <property type="match status" value="1"/>
</dbReference>
<evidence type="ECO:0000256" key="1">
    <source>
        <dbReference type="ARBA" id="ARBA00022692"/>
    </source>
</evidence>